<dbReference type="GO" id="GO:0005886">
    <property type="term" value="C:plasma membrane"/>
    <property type="evidence" value="ECO:0007669"/>
    <property type="project" value="UniProtKB-SubCell"/>
</dbReference>
<dbReference type="Ensembl" id="ENSDCDT00010058887.1">
    <property type="protein sequence ID" value="ENSDCDP00010048547.1"/>
    <property type="gene ID" value="ENSDCDG00010029219.1"/>
</dbReference>
<dbReference type="GO" id="GO:0015031">
    <property type="term" value="P:protein transport"/>
    <property type="evidence" value="ECO:0007669"/>
    <property type="project" value="UniProtKB-KW"/>
</dbReference>
<dbReference type="GO" id="GO:0006897">
    <property type="term" value="P:endocytosis"/>
    <property type="evidence" value="ECO:0007669"/>
    <property type="project" value="InterPro"/>
</dbReference>
<keyword evidence="11" id="KW-0968">Cytoplasmic vesicle</keyword>
<dbReference type="InterPro" id="IPR012466">
    <property type="entry name" value="NECAP_PHear"/>
</dbReference>
<reference evidence="15" key="2">
    <citation type="submission" date="2025-08" db="UniProtKB">
        <authorList>
            <consortium name="Ensembl"/>
        </authorList>
    </citation>
    <scope>IDENTIFICATION</scope>
</reference>
<keyword evidence="6" id="KW-1003">Cell membrane</keyword>
<keyword evidence="5" id="KW-0813">Transport</keyword>
<evidence type="ECO:0000256" key="1">
    <source>
        <dbReference type="ARBA" id="ARBA00002550"/>
    </source>
</evidence>
<dbReference type="AlphaFoldDB" id="A0AAY4DSQ2"/>
<protein>
    <recommendedName>
        <fullName evidence="12">Adaptin ear-binding coat-associated protein 1</fullName>
    </recommendedName>
    <alternativeName>
        <fullName evidence="13">NECAP endocytosis-associated protein 1</fullName>
    </alternativeName>
</protein>
<dbReference type="Gene3D" id="2.30.29.30">
    <property type="entry name" value="Pleckstrin-homology domain (PH domain)/Phosphotyrosine-binding domain (PTB)"/>
    <property type="match status" value="1"/>
</dbReference>
<evidence type="ECO:0000256" key="9">
    <source>
        <dbReference type="ARBA" id="ARBA00022927"/>
    </source>
</evidence>
<dbReference type="PANTHER" id="PTHR12847:SF15">
    <property type="entry name" value="ADAPTIN EAR-BINDING COAT-ASSOCIATED PROTEIN 1"/>
    <property type="match status" value="1"/>
</dbReference>
<name>A0AAY4DSQ2_9TELE</name>
<comment type="similarity">
    <text evidence="4">Belongs to the NECAP family.</text>
</comment>
<dbReference type="Pfam" id="PF07933">
    <property type="entry name" value="DUF1681"/>
    <property type="match status" value="1"/>
</dbReference>
<evidence type="ECO:0000256" key="13">
    <source>
        <dbReference type="ARBA" id="ARBA00042069"/>
    </source>
</evidence>
<dbReference type="SUPFAM" id="SSF50729">
    <property type="entry name" value="PH domain-like"/>
    <property type="match status" value="1"/>
</dbReference>
<organism evidence="15 16">
    <name type="scientific">Denticeps clupeoides</name>
    <name type="common">denticle herring</name>
    <dbReference type="NCBI Taxonomy" id="299321"/>
    <lineage>
        <taxon>Eukaryota</taxon>
        <taxon>Metazoa</taxon>
        <taxon>Chordata</taxon>
        <taxon>Craniata</taxon>
        <taxon>Vertebrata</taxon>
        <taxon>Euteleostomi</taxon>
        <taxon>Actinopterygii</taxon>
        <taxon>Neopterygii</taxon>
        <taxon>Teleostei</taxon>
        <taxon>Clupei</taxon>
        <taxon>Clupeiformes</taxon>
        <taxon>Denticipitoidei</taxon>
        <taxon>Denticipitidae</taxon>
        <taxon>Denticeps</taxon>
    </lineage>
</organism>
<feature type="domain" description="NECAP PHear" evidence="14">
    <location>
        <begin position="7"/>
        <end position="95"/>
    </location>
</feature>
<evidence type="ECO:0000313" key="16">
    <source>
        <dbReference type="Proteomes" id="UP000694580"/>
    </source>
</evidence>
<proteinExistence type="inferred from homology"/>
<evidence type="ECO:0000256" key="6">
    <source>
        <dbReference type="ARBA" id="ARBA00022475"/>
    </source>
</evidence>
<dbReference type="InterPro" id="IPR011993">
    <property type="entry name" value="PH-like_dom_sf"/>
</dbReference>
<evidence type="ECO:0000256" key="12">
    <source>
        <dbReference type="ARBA" id="ARBA00040664"/>
    </source>
</evidence>
<evidence type="ECO:0000256" key="2">
    <source>
        <dbReference type="ARBA" id="ARBA00004236"/>
    </source>
</evidence>
<reference evidence="15 16" key="1">
    <citation type="submission" date="2020-06" db="EMBL/GenBank/DDBJ databases">
        <authorList>
            <consortium name="Wellcome Sanger Institute Data Sharing"/>
        </authorList>
    </citation>
    <scope>NUCLEOTIDE SEQUENCE [LARGE SCALE GENOMIC DNA]</scope>
</reference>
<dbReference type="GeneTree" id="ENSGT00390000009359"/>
<comment type="subcellular location">
    <subcellularLocation>
        <location evidence="2">Cell membrane</location>
    </subcellularLocation>
    <subcellularLocation>
        <location evidence="3">Cytoplasmic vesicle</location>
        <location evidence="3">Clathrin-coated vesicle membrane</location>
    </subcellularLocation>
</comment>
<dbReference type="GO" id="GO:0030125">
    <property type="term" value="C:clathrin vesicle coat"/>
    <property type="evidence" value="ECO:0007669"/>
    <property type="project" value="TreeGrafter"/>
</dbReference>
<dbReference type="CDD" id="cd13228">
    <property type="entry name" value="PHear_NECAP"/>
    <property type="match status" value="1"/>
</dbReference>
<keyword evidence="7" id="KW-0597">Phosphoprotein</keyword>
<dbReference type="PANTHER" id="PTHR12847">
    <property type="entry name" value="ATP-BINDING CASSETTE ABC TRANSPORTER-RELATED"/>
    <property type="match status" value="1"/>
</dbReference>
<evidence type="ECO:0000256" key="3">
    <source>
        <dbReference type="ARBA" id="ARBA00004640"/>
    </source>
</evidence>
<keyword evidence="9" id="KW-0653">Protein transport</keyword>
<evidence type="ECO:0000256" key="8">
    <source>
        <dbReference type="ARBA" id="ARBA00022737"/>
    </source>
</evidence>
<dbReference type="Proteomes" id="UP000694580">
    <property type="component" value="Chromosome 20"/>
</dbReference>
<keyword evidence="16" id="KW-1185">Reference proteome</keyword>
<evidence type="ECO:0000256" key="11">
    <source>
        <dbReference type="ARBA" id="ARBA00023329"/>
    </source>
</evidence>
<keyword evidence="10" id="KW-0472">Membrane</keyword>
<evidence type="ECO:0000259" key="14">
    <source>
        <dbReference type="Pfam" id="PF07933"/>
    </source>
</evidence>
<reference evidence="15" key="3">
    <citation type="submission" date="2025-09" db="UniProtKB">
        <authorList>
            <consortium name="Ensembl"/>
        </authorList>
    </citation>
    <scope>IDENTIFICATION</scope>
</reference>
<evidence type="ECO:0000313" key="15">
    <source>
        <dbReference type="Ensembl" id="ENSDCDP00010048547.1"/>
    </source>
</evidence>
<gene>
    <name evidence="15" type="primary">NECAP1</name>
</gene>
<comment type="function">
    <text evidence="1">Involved in endocytosis.</text>
</comment>
<evidence type="ECO:0000256" key="7">
    <source>
        <dbReference type="ARBA" id="ARBA00022553"/>
    </source>
</evidence>
<sequence length="100" mass="11198">MAAEGEYESVLCVKPDVNVYRIPPRASNRGHRAADWKLDAPDWTGRMRVTAKGKVAFIKLEDKVSGELFAQAPVQEYPGIAVETVSDSSRYFVLKRRATQ</sequence>
<evidence type="ECO:0000256" key="4">
    <source>
        <dbReference type="ARBA" id="ARBA00007736"/>
    </source>
</evidence>
<keyword evidence="8" id="KW-0677">Repeat</keyword>
<evidence type="ECO:0000256" key="10">
    <source>
        <dbReference type="ARBA" id="ARBA00023136"/>
    </source>
</evidence>
<evidence type="ECO:0000256" key="5">
    <source>
        <dbReference type="ARBA" id="ARBA00022448"/>
    </source>
</evidence>
<accession>A0AAY4DSQ2</accession>